<name>A0A0A2EXP5_PORCN</name>
<dbReference type="Gene3D" id="2.40.10.340">
    <property type="entry name" value="Rod shape-determining protein MreC, domain 1"/>
    <property type="match status" value="1"/>
</dbReference>
<keyword evidence="5" id="KW-0472">Membrane</keyword>
<dbReference type="Gene3D" id="2.40.10.350">
    <property type="entry name" value="Rod shape-determining protein MreC, domain 2"/>
    <property type="match status" value="1"/>
</dbReference>
<reference evidence="7 8" key="1">
    <citation type="submission" date="2014-08" db="EMBL/GenBank/DDBJ databases">
        <title>Porphyromonas cangingivalis strain:COT-109_OH1386 Genome sequencing.</title>
        <authorList>
            <person name="Wallis C."/>
            <person name="Deusch O."/>
            <person name="O'Flynn C."/>
            <person name="Davis I."/>
            <person name="Jospin G."/>
            <person name="Darling A.E."/>
            <person name="Coil D.A."/>
            <person name="Alexiev A."/>
            <person name="Horsfall A."/>
            <person name="Kirkwood N."/>
            <person name="Harris S."/>
            <person name="Eisen J.A."/>
        </authorList>
    </citation>
    <scope>NUCLEOTIDE SEQUENCE [LARGE SCALE GENOMIC DNA]</scope>
    <source>
        <strain evidence="8">COT-109 OH1386</strain>
    </source>
</reference>
<dbReference type="InterPro" id="IPR042175">
    <property type="entry name" value="Cell/Rod_MreC_2"/>
</dbReference>
<keyword evidence="5" id="KW-1133">Transmembrane helix</keyword>
<dbReference type="eggNOG" id="COG1792">
    <property type="taxonomic scope" value="Bacteria"/>
</dbReference>
<dbReference type="Pfam" id="PF04085">
    <property type="entry name" value="MreC"/>
    <property type="match status" value="1"/>
</dbReference>
<protein>
    <recommendedName>
        <fullName evidence="2">Cell shape-determining protein MreC</fullName>
    </recommendedName>
    <alternativeName>
        <fullName evidence="4">Cell shape protein MreC</fullName>
    </alternativeName>
</protein>
<evidence type="ECO:0000256" key="2">
    <source>
        <dbReference type="ARBA" id="ARBA00013855"/>
    </source>
</evidence>
<dbReference type="PANTHER" id="PTHR34138">
    <property type="entry name" value="CELL SHAPE-DETERMINING PROTEIN MREC"/>
    <property type="match status" value="1"/>
</dbReference>
<evidence type="ECO:0000313" key="7">
    <source>
        <dbReference type="EMBL" id="KGN82437.1"/>
    </source>
</evidence>
<keyword evidence="5" id="KW-0812">Transmembrane</keyword>
<evidence type="ECO:0000256" key="5">
    <source>
        <dbReference type="SAM" id="Phobius"/>
    </source>
</evidence>
<dbReference type="InterPro" id="IPR055342">
    <property type="entry name" value="MreC_beta-barrel_core"/>
</dbReference>
<dbReference type="EMBL" id="JQJD01000010">
    <property type="protein sequence ID" value="KGN82437.1"/>
    <property type="molecule type" value="Genomic_DNA"/>
</dbReference>
<sequence>MLKLFELLKSKGYLILFVLLEVVAIILLYRGSNYHSSIILSSTNFITGKITETATVANSYLGLKEANITLMSRNAQLEREVLRLRSTIERLTIDSLSYREVMKDSIDQPFPYEYRIAKVVGNITYGNSSYLTIDLGSKDGVYQDMAVLGVSGVVGIIKAVGKRYAQVLPVTNKDFAISCKIKNGEYIGILKWDGENPQQSLLTNLPKHISYAPGDSVYTSNYSAIFPEGIFVGTILEEGSSIDDNFCALKVELSMKLENIKYVYVVTNYDREERESLDAILTHKR</sequence>
<feature type="transmembrane region" description="Helical" evidence="5">
    <location>
        <begin position="12"/>
        <end position="29"/>
    </location>
</feature>
<dbReference type="GO" id="GO:0005886">
    <property type="term" value="C:plasma membrane"/>
    <property type="evidence" value="ECO:0007669"/>
    <property type="project" value="TreeGrafter"/>
</dbReference>
<evidence type="ECO:0000259" key="6">
    <source>
        <dbReference type="Pfam" id="PF04085"/>
    </source>
</evidence>
<dbReference type="AlphaFoldDB" id="A0A0A2EXP5"/>
<dbReference type="PANTHER" id="PTHR34138:SF1">
    <property type="entry name" value="CELL SHAPE-DETERMINING PROTEIN MREC"/>
    <property type="match status" value="1"/>
</dbReference>
<evidence type="ECO:0000313" key="8">
    <source>
        <dbReference type="Proteomes" id="UP000030125"/>
    </source>
</evidence>
<dbReference type="STRING" id="36874.HQ34_04835"/>
<accession>A0A0A2EXP5</accession>
<keyword evidence="8" id="KW-1185">Reference proteome</keyword>
<dbReference type="NCBIfam" id="NF010532">
    <property type="entry name" value="PRK13922.9-3"/>
    <property type="match status" value="1"/>
</dbReference>
<feature type="domain" description="Rod shape-determining protein MreC beta-barrel core" evidence="6">
    <location>
        <begin position="123"/>
        <end position="266"/>
    </location>
</feature>
<proteinExistence type="inferred from homology"/>
<evidence type="ECO:0000256" key="4">
    <source>
        <dbReference type="ARBA" id="ARBA00032089"/>
    </source>
</evidence>
<gene>
    <name evidence="7" type="ORF">HQ35_02460</name>
</gene>
<dbReference type="InterPro" id="IPR007221">
    <property type="entry name" value="MreC"/>
</dbReference>
<comment type="caution">
    <text evidence="7">The sequence shown here is derived from an EMBL/GenBank/DDBJ whole genome shotgun (WGS) entry which is preliminary data.</text>
</comment>
<dbReference type="OrthoDB" id="9811827at2"/>
<evidence type="ECO:0000256" key="3">
    <source>
        <dbReference type="ARBA" id="ARBA00022960"/>
    </source>
</evidence>
<dbReference type="RefSeq" id="WP_036850686.1">
    <property type="nucleotide sequence ID" value="NZ_CALTZT010000083.1"/>
</dbReference>
<dbReference type="InterPro" id="IPR042177">
    <property type="entry name" value="Cell/Rod_1"/>
</dbReference>
<dbReference type="GO" id="GO:0008360">
    <property type="term" value="P:regulation of cell shape"/>
    <property type="evidence" value="ECO:0007669"/>
    <property type="project" value="UniProtKB-KW"/>
</dbReference>
<organism evidence="7 8">
    <name type="scientific">Porphyromonas cangingivalis</name>
    <dbReference type="NCBI Taxonomy" id="36874"/>
    <lineage>
        <taxon>Bacteria</taxon>
        <taxon>Pseudomonadati</taxon>
        <taxon>Bacteroidota</taxon>
        <taxon>Bacteroidia</taxon>
        <taxon>Bacteroidales</taxon>
        <taxon>Porphyromonadaceae</taxon>
        <taxon>Porphyromonas</taxon>
    </lineage>
</organism>
<evidence type="ECO:0000256" key="1">
    <source>
        <dbReference type="ARBA" id="ARBA00009369"/>
    </source>
</evidence>
<keyword evidence="3" id="KW-0133">Cell shape</keyword>
<comment type="similarity">
    <text evidence="1">Belongs to the MreC family.</text>
</comment>
<dbReference type="Proteomes" id="UP000030125">
    <property type="component" value="Unassembled WGS sequence"/>
</dbReference>